<keyword evidence="1" id="KW-0812">Transmembrane</keyword>
<accession>A0A424W3C4</accession>
<sequence>MTNRNASSTPFVWAAFFSLLVAYIGAAVLSPKLTPLFFGKSITSLTISPVPSDNPAAKSSEIWLAKSSQQVTADPQKWLDKGDKFVSTGDPSSPLTVTFQPGELKPIVITRSAWSGAAKITVGGQSTTYDLYSANDSPVTIRLEDLLIGSRSTRAIWGWSIMAALFLGSFCILTAIFRRGWVISAVAGHAFESKNIAYSSRLDHLRFIAAALVIYYHSHTDAFGLGRSTYNPLRAFVEQGHTGVALFMVLSGYLLTSIGWGRHLNYFEFMRNRVLRIYPLYLLCVIFMLTGWKDRYTFEQALSLFFPFVNSLAHVDLPAFGHLWTIAVELQFYLLFPFLLLFATKYGVKYLLGILAIFIFFKYAYWTWNGTVTNAAYLTLLGRMDQFLIGMMLAIFAKHFIKPGFTLSPLYLAASLVFLGGVMSWFGGNGGMVGSLGNSIFMVFWPATEAIAWGALIVTYAHAALRLPSWYDSPLARLGQLSFSIYCLHYVVIGVTKNIWAPTGLYQGSLSDLLVHVTMLTVPAVVLVCMFTYGLVEAPFLQLRKKYTDSAEKAAVA</sequence>
<dbReference type="GO" id="GO:0000271">
    <property type="term" value="P:polysaccharide biosynthetic process"/>
    <property type="evidence" value="ECO:0007669"/>
    <property type="project" value="TreeGrafter"/>
</dbReference>
<dbReference type="InterPro" id="IPR050879">
    <property type="entry name" value="Acyltransferase_3"/>
</dbReference>
<dbReference type="Proteomes" id="UP000285324">
    <property type="component" value="Unassembled WGS sequence"/>
</dbReference>
<feature type="transmembrane region" description="Helical" evidence="1">
    <location>
        <begin position="12"/>
        <end position="30"/>
    </location>
</feature>
<dbReference type="EMBL" id="QVXO01000104">
    <property type="protein sequence ID" value="RPJ87776.1"/>
    <property type="molecule type" value="Genomic_DNA"/>
</dbReference>
<feature type="transmembrane region" description="Helical" evidence="1">
    <location>
        <begin position="242"/>
        <end position="261"/>
    </location>
</feature>
<dbReference type="AlphaFoldDB" id="A0A424W3C4"/>
<name>A0A424W3C4_ALCXX</name>
<feature type="transmembrane region" description="Helical" evidence="1">
    <location>
        <begin position="440"/>
        <end position="463"/>
    </location>
</feature>
<keyword evidence="1" id="KW-1133">Transmembrane helix</keyword>
<feature type="transmembrane region" description="Helical" evidence="1">
    <location>
        <begin position="374"/>
        <end position="397"/>
    </location>
</feature>
<feature type="transmembrane region" description="Helical" evidence="1">
    <location>
        <begin position="513"/>
        <end position="536"/>
    </location>
</feature>
<evidence type="ECO:0000259" key="2">
    <source>
        <dbReference type="Pfam" id="PF01757"/>
    </source>
</evidence>
<dbReference type="Pfam" id="PF01757">
    <property type="entry name" value="Acyl_transf_3"/>
    <property type="match status" value="1"/>
</dbReference>
<dbReference type="PANTHER" id="PTHR23028:SF53">
    <property type="entry name" value="ACYL_TRANSF_3 DOMAIN-CONTAINING PROTEIN"/>
    <property type="match status" value="1"/>
</dbReference>
<feature type="transmembrane region" description="Helical" evidence="1">
    <location>
        <begin position="350"/>
        <end position="368"/>
    </location>
</feature>
<keyword evidence="3" id="KW-0012">Acyltransferase</keyword>
<dbReference type="PANTHER" id="PTHR23028">
    <property type="entry name" value="ACETYLTRANSFERASE"/>
    <property type="match status" value="1"/>
</dbReference>
<dbReference type="GO" id="GO:0016747">
    <property type="term" value="F:acyltransferase activity, transferring groups other than amino-acyl groups"/>
    <property type="evidence" value="ECO:0007669"/>
    <property type="project" value="InterPro"/>
</dbReference>
<feature type="transmembrane region" description="Helical" evidence="1">
    <location>
        <begin position="409"/>
        <end position="428"/>
    </location>
</feature>
<keyword evidence="1" id="KW-0472">Membrane</keyword>
<feature type="transmembrane region" description="Helical" evidence="1">
    <location>
        <begin position="475"/>
        <end position="493"/>
    </location>
</feature>
<dbReference type="RefSeq" id="WP_118935164.1">
    <property type="nucleotide sequence ID" value="NZ_CP061008.1"/>
</dbReference>
<protein>
    <submittedName>
        <fullName evidence="3">Acyltransferase</fullName>
    </submittedName>
</protein>
<reference evidence="3 4" key="1">
    <citation type="submission" date="2018-08" db="EMBL/GenBank/DDBJ databases">
        <title>Achromobacter xylosoxidans Genome sequencing and assembly.</title>
        <authorList>
            <person name="Wang R."/>
            <person name="Rensing C."/>
            <person name="Li Y."/>
        </authorList>
    </citation>
    <scope>NUCLEOTIDE SEQUENCE [LARGE SCALE GENOMIC DNA]</scope>
    <source>
        <strain evidence="3 4">GD003A</strain>
    </source>
</reference>
<proteinExistence type="predicted"/>
<evidence type="ECO:0000256" key="1">
    <source>
        <dbReference type="SAM" id="Phobius"/>
    </source>
</evidence>
<gene>
    <name evidence="3" type="ORF">DY367_31205</name>
</gene>
<dbReference type="GO" id="GO:0016020">
    <property type="term" value="C:membrane"/>
    <property type="evidence" value="ECO:0007669"/>
    <property type="project" value="TreeGrafter"/>
</dbReference>
<feature type="transmembrane region" description="Helical" evidence="1">
    <location>
        <begin position="273"/>
        <end position="292"/>
    </location>
</feature>
<evidence type="ECO:0000313" key="4">
    <source>
        <dbReference type="Proteomes" id="UP000285324"/>
    </source>
</evidence>
<feature type="domain" description="Acyltransferase 3" evidence="2">
    <location>
        <begin position="201"/>
        <end position="531"/>
    </location>
</feature>
<organism evidence="3 4">
    <name type="scientific">Alcaligenes xylosoxydans xylosoxydans</name>
    <name type="common">Achromobacter xylosoxidans</name>
    <dbReference type="NCBI Taxonomy" id="85698"/>
    <lineage>
        <taxon>Bacteria</taxon>
        <taxon>Pseudomonadati</taxon>
        <taxon>Pseudomonadota</taxon>
        <taxon>Betaproteobacteria</taxon>
        <taxon>Burkholderiales</taxon>
        <taxon>Alcaligenaceae</taxon>
        <taxon>Achromobacter</taxon>
    </lineage>
</organism>
<keyword evidence="3" id="KW-0808">Transferase</keyword>
<evidence type="ECO:0000313" key="3">
    <source>
        <dbReference type="EMBL" id="RPJ87776.1"/>
    </source>
</evidence>
<comment type="caution">
    <text evidence="3">The sequence shown here is derived from an EMBL/GenBank/DDBJ whole genome shotgun (WGS) entry which is preliminary data.</text>
</comment>
<dbReference type="InterPro" id="IPR002656">
    <property type="entry name" value="Acyl_transf_3_dom"/>
</dbReference>
<feature type="transmembrane region" description="Helical" evidence="1">
    <location>
        <begin position="156"/>
        <end position="177"/>
    </location>
</feature>
<feature type="transmembrane region" description="Helical" evidence="1">
    <location>
        <begin position="323"/>
        <end position="343"/>
    </location>
</feature>
<dbReference type="OrthoDB" id="9814807at2"/>